<gene>
    <name evidence="2" type="primary">PLEST011236</name>
    <name evidence="2" type="ORF">PLESTB_000664700</name>
</gene>
<evidence type="ECO:0000313" key="3">
    <source>
        <dbReference type="Proteomes" id="UP001165080"/>
    </source>
</evidence>
<feature type="region of interest" description="Disordered" evidence="1">
    <location>
        <begin position="109"/>
        <end position="129"/>
    </location>
</feature>
<feature type="region of interest" description="Disordered" evidence="1">
    <location>
        <begin position="1663"/>
        <end position="1701"/>
    </location>
</feature>
<name>A0A9W6F215_9CHLO</name>
<feature type="region of interest" description="Disordered" evidence="1">
    <location>
        <begin position="144"/>
        <end position="180"/>
    </location>
</feature>
<accession>A0A9W6F215</accession>
<feature type="region of interest" description="Disordered" evidence="1">
    <location>
        <begin position="1270"/>
        <end position="1314"/>
    </location>
</feature>
<dbReference type="Proteomes" id="UP001165080">
    <property type="component" value="Unassembled WGS sequence"/>
</dbReference>
<dbReference type="PANTHER" id="PTHR22028:SF9">
    <property type="entry name" value="SFI1 SPINDLE BODY DOMAIN-CONTAINING PROTEIN"/>
    <property type="match status" value="1"/>
</dbReference>
<feature type="compositionally biased region" description="Low complexity" evidence="1">
    <location>
        <begin position="1632"/>
        <end position="1648"/>
    </location>
</feature>
<dbReference type="GO" id="GO:0019902">
    <property type="term" value="F:phosphatase binding"/>
    <property type="evidence" value="ECO:0007669"/>
    <property type="project" value="TreeGrafter"/>
</dbReference>
<keyword evidence="3" id="KW-1185">Reference proteome</keyword>
<sequence length="1808" mass="192032">MEPADSANGDLKGCQWPRGHVDGGSAIVLQASKIAIHVRPRSPGRSPAKYLHVDSIGAGHSDVSAPRDADSRHLLHLEVEQQPRAGSHQPGAGPKPAPRAVLDVVQIQPQRGTAHSHSTTAGAPPAAPAAASHAAAAGFSFAVPPAARDRPGTRPATAATTTLAASRPGAQPIALPGRHPDNVVTAASAAAAAPVGSAHALHSRGAGAAAASASNIFAAAAAPAAVAAAVAAASVSAAGAPLALAGTSYNMAAAPVAAQRAEPASRSAKGGGAALLAELMGTQMAPPQSGPAVGRLPDYTAAGPGLPFPGEASFSFRPVPAAAAPGGGGGAFLRESAGLAWSWEGLPGVSVGLGGMPDPDEEARRARRRHRKRVARIVVDHWKAFAAEGLRAVVARRHLRRRLLTAAWVAWQTETASARSRLRLAAVYDMKRSYLGLGRCVQAWSAAAKRLARLRSLEERVALSRLLRQSRACLRAWRRRCYDAAEKRRRQLQAWFYYSFSTLTRALRKWRAWADGRRAKARRVAWASERHAAALGRKALAAWRRRLAHRRWKAAATEAAAGLRRRGALRAALRGWRDGAAARRVAREAAAAALRAAAAGMEAQVAAAAFVEWKAYAAERRRRRQRERYGLAYMRRWWQLVAMWAWRQHVARVRHLRMCEREMQRVGRHVRLGMWWSRWCLVVEVLQGQRNGQLRAAVLGRACWATWRAVVEHGAAKRELLRIATQRVGRVVAAAALAAWRTRADQWRAKAAAWSRASSWHRRRSLARLLPGWRREAERLMGKAAAERAAAQHRRRRVLGRALRLWRRYAWRRCMKVVASEHHPARLLRSALRGWLLRARYKAAKELDRRRAVRHRYLTLLHSGLLAFRAAVDRRLAKQRDWADLARLHGRHVSRAVLRAWRHGFVPVAAAKRAVALRADLRRRATLLRSAMATWVRETARLAAKHGRQREAAGFASLQLMRRALLRWAVAPALQDAHRAVKRERLAALRAALAAAAVRRLLAAWREVHQDWIVKRFLDSRARVAWRDRTLRRALTAWALYLAHRRAAGLLTARAHGARRIRVFRAVLAALAAHAAARRAKRRLAAAVSEHRRVGLLRRTLAVLAWYGGYRAAKARGYAAARTQYVRRLQREGAAAWLRVGTERRQQRIEMLAAQQAHELVRQLALVEPFARRWLQTVRSRRRRHGYPWLPFTLAVDRLSDPTAASASALHWAAGGHHPRPHEHTWRDAAGGAGGRRAAAAVQRTAAVPAATAAARESWQRWDADADAGFPAYGSHGPSQLARQLRNSQAPGFEPAQPAAAWQSAAGGGGPAALSAATGWAPGSGLPGATAAAAAGGPRRPPPRTPLSAQGLGTTGMAGPWAEGPRLAASPGATGMTTSPRAAGAAAAAATAADAGAVYYGAGGLPQATSALPESRQRVPLRGVNAAALPQPAASGLGFGGGGGVKGAVPRRARPQPRCPDFLMSQRRPATVDESPEPRTDMLPRTANVDVAAAVSAAIGSRGGEGRGAVRGGGGSSALCQVAMAGRQPAPTPAPLFFANLAHVRTHIGAMPGGGGGGGGGLSQAGGPAGFVGGVSGELDDRVAAAAAVVCLSPSPTAGITIHRPGPRPPDVLRLPTRGGECAAGDDDDGSSARSASGGRGGPAAQPAAAGLSIAGSMVPLRAAGQGPQSTVSQQQQQPQQPPSHAGPQAATLSSSSSSSAAAAAASGGELGELESVLLHCKRLKQLLQQLETEEEDAAAEEEEQEEAGDPAAEGTDEGATGGTNAVGQGRRRRQQAAEVRAALVALRPTVEQAAARLRQIRGLGSAG</sequence>
<feature type="region of interest" description="Disordered" evidence="1">
    <location>
        <begin position="1599"/>
        <end position="1648"/>
    </location>
</feature>
<comment type="caution">
    <text evidence="2">The sequence shown here is derived from an EMBL/GenBank/DDBJ whole genome shotgun (WGS) entry which is preliminary data.</text>
</comment>
<proteinExistence type="predicted"/>
<feature type="compositionally biased region" description="Low complexity" evidence="1">
    <location>
        <begin position="1328"/>
        <end position="1338"/>
    </location>
</feature>
<feature type="compositionally biased region" description="Low complexity" evidence="1">
    <location>
        <begin position="1296"/>
        <end position="1305"/>
    </location>
</feature>
<evidence type="ECO:0000256" key="1">
    <source>
        <dbReference type="SAM" id="MobiDB-lite"/>
    </source>
</evidence>
<feature type="region of interest" description="Disordered" evidence="1">
    <location>
        <begin position="1328"/>
        <end position="1356"/>
    </location>
</feature>
<feature type="compositionally biased region" description="Polar residues" evidence="1">
    <location>
        <begin position="109"/>
        <end position="120"/>
    </location>
</feature>
<feature type="compositionally biased region" description="Acidic residues" evidence="1">
    <location>
        <begin position="1732"/>
        <end position="1749"/>
    </location>
</feature>
<evidence type="ECO:0008006" key="4">
    <source>
        <dbReference type="Google" id="ProtNLM"/>
    </source>
</evidence>
<organism evidence="2 3">
    <name type="scientific">Pleodorina starrii</name>
    <dbReference type="NCBI Taxonomy" id="330485"/>
    <lineage>
        <taxon>Eukaryota</taxon>
        <taxon>Viridiplantae</taxon>
        <taxon>Chlorophyta</taxon>
        <taxon>core chlorophytes</taxon>
        <taxon>Chlorophyceae</taxon>
        <taxon>CS clade</taxon>
        <taxon>Chlamydomonadales</taxon>
        <taxon>Volvocaceae</taxon>
        <taxon>Pleodorina</taxon>
    </lineage>
</organism>
<evidence type="ECO:0000313" key="2">
    <source>
        <dbReference type="EMBL" id="GLC52756.1"/>
    </source>
</evidence>
<reference evidence="2 3" key="1">
    <citation type="journal article" date="2023" name="Commun. Biol.">
        <title>Reorganization of the ancestral sex-determining regions during the evolution of trioecy in Pleodorina starrii.</title>
        <authorList>
            <person name="Takahashi K."/>
            <person name="Suzuki S."/>
            <person name="Kawai-Toyooka H."/>
            <person name="Yamamoto K."/>
            <person name="Hamaji T."/>
            <person name="Ootsuki R."/>
            <person name="Yamaguchi H."/>
            <person name="Kawachi M."/>
            <person name="Higashiyama T."/>
            <person name="Nozaki H."/>
        </authorList>
    </citation>
    <scope>NUCLEOTIDE SEQUENCE [LARGE SCALE GENOMIC DNA]</scope>
    <source>
        <strain evidence="2 3">NIES-4479</strain>
    </source>
</reference>
<dbReference type="EMBL" id="BRXU01000006">
    <property type="protein sequence ID" value="GLC52756.1"/>
    <property type="molecule type" value="Genomic_DNA"/>
</dbReference>
<dbReference type="PROSITE" id="PS50096">
    <property type="entry name" value="IQ"/>
    <property type="match status" value="1"/>
</dbReference>
<feature type="compositionally biased region" description="Polar residues" evidence="1">
    <location>
        <begin position="1277"/>
        <end position="1290"/>
    </location>
</feature>
<feature type="compositionally biased region" description="Low complexity" evidence="1">
    <location>
        <begin position="153"/>
        <end position="168"/>
    </location>
</feature>
<feature type="region of interest" description="Disordered" evidence="1">
    <location>
        <begin position="1732"/>
        <end position="1775"/>
    </location>
</feature>
<dbReference type="PANTHER" id="PTHR22028">
    <property type="entry name" value="SFI1 SPINDLE BODY DOMAIN-CONTAINING PROTEIN-RELATED"/>
    <property type="match status" value="1"/>
</dbReference>
<dbReference type="InterPro" id="IPR052270">
    <property type="entry name" value="CACF_protein"/>
</dbReference>
<feature type="region of interest" description="Disordered" evidence="1">
    <location>
        <begin position="1455"/>
        <end position="1482"/>
    </location>
</feature>
<protein>
    <recommendedName>
        <fullName evidence="4">Sfi1 spindle body domain-containing protein</fullName>
    </recommendedName>
</protein>
<feature type="region of interest" description="Disordered" evidence="1">
    <location>
        <begin position="1213"/>
        <end position="1237"/>
    </location>
</feature>
<feature type="compositionally biased region" description="Low complexity" evidence="1">
    <location>
        <begin position="1665"/>
        <end position="1701"/>
    </location>
</feature>